<dbReference type="EMBL" id="NCDQ01000327">
    <property type="protein sequence ID" value="OYX00247.1"/>
    <property type="molecule type" value="Genomic_DNA"/>
</dbReference>
<keyword evidence="3" id="KW-0808">Transferase</keyword>
<evidence type="ECO:0000256" key="1">
    <source>
        <dbReference type="SAM" id="Phobius"/>
    </source>
</evidence>
<feature type="non-terminal residue" evidence="3">
    <location>
        <position position="276"/>
    </location>
</feature>
<comment type="caution">
    <text evidence="3">The sequence shown here is derived from an EMBL/GenBank/DDBJ whole genome shotgun (WGS) entry which is preliminary data.</text>
</comment>
<keyword evidence="3" id="KW-0418">Kinase</keyword>
<reference evidence="3 4" key="1">
    <citation type="submission" date="2017-03" db="EMBL/GenBank/DDBJ databases">
        <title>Lifting the veil on microbial sulfur biogeochemistry in mining wastewaters.</title>
        <authorList>
            <person name="Kantor R.S."/>
            <person name="Colenbrander Nelson T."/>
            <person name="Marshall S."/>
            <person name="Bennett D."/>
            <person name="Apte S."/>
            <person name="Camacho D."/>
            <person name="Thomas B.C."/>
            <person name="Warren L.A."/>
            <person name="Banfield J.F."/>
        </authorList>
    </citation>
    <scope>NUCLEOTIDE SEQUENCE [LARGE SCALE GENOMIC DNA]</scope>
    <source>
        <strain evidence="3">32-67-7</strain>
    </source>
</reference>
<keyword evidence="1" id="KW-1133">Transmembrane helix</keyword>
<evidence type="ECO:0000313" key="4">
    <source>
        <dbReference type="Proteomes" id="UP000215616"/>
    </source>
</evidence>
<sequence length="276" mass="29222">MGRGLLPTALEARPNRLIFGIVSAAAVLVLVSVLGALALTLQAARQVDRTDAADDAALASRTVSRTLDRMERELTSATVWDAAYEAMGATIDAEWADTNFGSYYHDQFGHDLTFVMREKQVVYAAKNGVRANVGALSGFPSAVTRYVADITGKARLARRAGRLSTAGEVTRTGLLRIDGATYLVAMASVTPETAEVAARYAGPPIVVVSARQLNAAFIQQLAADLGLKGLALLEQPPKHGPSTRLTDMDGASIGALAWSPHNPGLSLIRSIAPWII</sequence>
<accession>A0A258CXA7</accession>
<keyword evidence="1" id="KW-0812">Transmembrane</keyword>
<dbReference type="InterPro" id="IPR007892">
    <property type="entry name" value="CHASE4"/>
</dbReference>
<gene>
    <name evidence="3" type="ORF">B7Z12_16480</name>
</gene>
<dbReference type="AlphaFoldDB" id="A0A258CXA7"/>
<keyword evidence="1" id="KW-0472">Membrane</keyword>
<dbReference type="GO" id="GO:0016301">
    <property type="term" value="F:kinase activity"/>
    <property type="evidence" value="ECO:0007669"/>
    <property type="project" value="UniProtKB-KW"/>
</dbReference>
<evidence type="ECO:0000259" key="2">
    <source>
        <dbReference type="Pfam" id="PF05228"/>
    </source>
</evidence>
<feature type="domain" description="CHASE4" evidence="2">
    <location>
        <begin position="65"/>
        <end position="230"/>
    </location>
</feature>
<organism evidence="3 4">
    <name type="scientific">Caulobacter vibrioides</name>
    <name type="common">Caulobacter crescentus</name>
    <dbReference type="NCBI Taxonomy" id="155892"/>
    <lineage>
        <taxon>Bacteria</taxon>
        <taxon>Pseudomonadati</taxon>
        <taxon>Pseudomonadota</taxon>
        <taxon>Alphaproteobacteria</taxon>
        <taxon>Caulobacterales</taxon>
        <taxon>Caulobacteraceae</taxon>
        <taxon>Caulobacter</taxon>
    </lineage>
</organism>
<evidence type="ECO:0000313" key="3">
    <source>
        <dbReference type="EMBL" id="OYX00247.1"/>
    </source>
</evidence>
<name>A0A258CXA7_CAUVI</name>
<feature type="transmembrane region" description="Helical" evidence="1">
    <location>
        <begin position="17"/>
        <end position="39"/>
    </location>
</feature>
<dbReference type="Proteomes" id="UP000215616">
    <property type="component" value="Unassembled WGS sequence"/>
</dbReference>
<protein>
    <submittedName>
        <fullName evidence="3">Histidine kinase</fullName>
    </submittedName>
</protein>
<proteinExistence type="predicted"/>
<dbReference type="Pfam" id="PF05228">
    <property type="entry name" value="CHASE4"/>
    <property type="match status" value="1"/>
</dbReference>